<organism evidence="1 2">
    <name type="scientific">Prevotella aurantiaca</name>
    <dbReference type="NCBI Taxonomy" id="596085"/>
    <lineage>
        <taxon>Bacteria</taxon>
        <taxon>Pseudomonadati</taxon>
        <taxon>Bacteroidota</taxon>
        <taxon>Bacteroidia</taxon>
        <taxon>Bacteroidales</taxon>
        <taxon>Prevotellaceae</taxon>
        <taxon>Prevotella</taxon>
    </lineage>
</organism>
<dbReference type="Proteomes" id="UP000771736">
    <property type="component" value="Unassembled WGS sequence"/>
</dbReference>
<dbReference type="InterPro" id="IPR032580">
    <property type="entry name" value="SatD"/>
</dbReference>
<evidence type="ECO:0000313" key="1">
    <source>
        <dbReference type="EMBL" id="MBF1383368.1"/>
    </source>
</evidence>
<sequence length="212" mass="23875">MMKAVITGDIINSTAIPIEQRPQLLQALDNIVSDLKHLCSMKYEVFRGDSFQILVDQTEYALLVAVLVRAGLRMNTPKNSKLIWDARVAVGVGNVEFVADQIVASDGEAFQLSGRAFDELGKQNLVVKTESEPINEELKVSTMFADDIISNWTPAQSFVVFESLAFEKSQKEIAEAQEQSAQNISKISLLAKEKLIRQYINRYHQLITHYKR</sequence>
<dbReference type="EMBL" id="JABZSJ010000001">
    <property type="protein sequence ID" value="MBF1383368.1"/>
    <property type="molecule type" value="Genomic_DNA"/>
</dbReference>
<reference evidence="1" key="1">
    <citation type="submission" date="2020-04" db="EMBL/GenBank/DDBJ databases">
        <title>Deep metagenomics examines the oral microbiome during advanced dental caries in children, revealing novel taxa and co-occurrences with host molecules.</title>
        <authorList>
            <person name="Baker J.L."/>
            <person name="Morton J.T."/>
            <person name="Dinis M."/>
            <person name="Alvarez R."/>
            <person name="Tran N.C."/>
            <person name="Knight R."/>
            <person name="Edlund A."/>
        </authorList>
    </citation>
    <scope>NUCLEOTIDE SEQUENCE</scope>
    <source>
        <strain evidence="1">JCVI_44_bin.5</strain>
    </source>
</reference>
<dbReference type="RefSeq" id="WP_273158174.1">
    <property type="nucleotide sequence ID" value="NZ_CAJPLR010000072.1"/>
</dbReference>
<gene>
    <name evidence="1" type="ORF">HXN26_00705</name>
</gene>
<protein>
    <recommendedName>
        <fullName evidence="3">SatD family protein</fullName>
    </recommendedName>
</protein>
<accession>A0A930HKI0</accession>
<name>A0A930HKI0_9BACT</name>
<dbReference type="AlphaFoldDB" id="A0A930HKI0"/>
<evidence type="ECO:0008006" key="3">
    <source>
        <dbReference type="Google" id="ProtNLM"/>
    </source>
</evidence>
<dbReference type="Pfam" id="PF16264">
    <property type="entry name" value="SatD"/>
    <property type="match status" value="1"/>
</dbReference>
<comment type="caution">
    <text evidence="1">The sequence shown here is derived from an EMBL/GenBank/DDBJ whole genome shotgun (WGS) entry which is preliminary data.</text>
</comment>
<evidence type="ECO:0000313" key="2">
    <source>
        <dbReference type="Proteomes" id="UP000771736"/>
    </source>
</evidence>
<proteinExistence type="predicted"/>